<dbReference type="Proteomes" id="UP001196413">
    <property type="component" value="Unassembled WGS sequence"/>
</dbReference>
<sequence length="81" mass="8634">MADSEVKARRKLEEAEKKCRGGGGLLGKIFGGSGSDEAADLFVQSGVQKRLRPAGIRTQILLFPRACAKPFAPPTLVLHSV</sequence>
<gene>
    <name evidence="1" type="ORF">KIN20_013149</name>
</gene>
<comment type="caution">
    <text evidence="1">The sequence shown here is derived from an EMBL/GenBank/DDBJ whole genome shotgun (WGS) entry which is preliminary data.</text>
</comment>
<organism evidence="1 2">
    <name type="scientific">Parelaphostrongylus tenuis</name>
    <name type="common">Meningeal worm</name>
    <dbReference type="NCBI Taxonomy" id="148309"/>
    <lineage>
        <taxon>Eukaryota</taxon>
        <taxon>Metazoa</taxon>
        <taxon>Ecdysozoa</taxon>
        <taxon>Nematoda</taxon>
        <taxon>Chromadorea</taxon>
        <taxon>Rhabditida</taxon>
        <taxon>Rhabditina</taxon>
        <taxon>Rhabditomorpha</taxon>
        <taxon>Strongyloidea</taxon>
        <taxon>Metastrongylidae</taxon>
        <taxon>Parelaphostrongylus</taxon>
    </lineage>
</organism>
<protein>
    <submittedName>
        <fullName evidence="1">Uncharacterized protein</fullName>
    </submittedName>
</protein>
<evidence type="ECO:0000313" key="2">
    <source>
        <dbReference type="Proteomes" id="UP001196413"/>
    </source>
</evidence>
<reference evidence="1" key="1">
    <citation type="submission" date="2021-06" db="EMBL/GenBank/DDBJ databases">
        <title>Parelaphostrongylus tenuis whole genome reference sequence.</title>
        <authorList>
            <person name="Garwood T.J."/>
            <person name="Larsen P.A."/>
            <person name="Fountain-Jones N.M."/>
            <person name="Garbe J.R."/>
            <person name="Macchietto M.G."/>
            <person name="Kania S.A."/>
            <person name="Gerhold R.W."/>
            <person name="Richards J.E."/>
            <person name="Wolf T.M."/>
        </authorList>
    </citation>
    <scope>NUCLEOTIDE SEQUENCE</scope>
    <source>
        <strain evidence="1">MNPRO001-30</strain>
        <tissue evidence="1">Meninges</tissue>
    </source>
</reference>
<dbReference type="AlphaFoldDB" id="A0AAD5MD31"/>
<proteinExistence type="predicted"/>
<evidence type="ECO:0000313" key="1">
    <source>
        <dbReference type="EMBL" id="KAJ1355655.1"/>
    </source>
</evidence>
<accession>A0AAD5MD31</accession>
<name>A0AAD5MD31_PARTN</name>
<dbReference type="EMBL" id="JAHQIW010002539">
    <property type="protein sequence ID" value="KAJ1355655.1"/>
    <property type="molecule type" value="Genomic_DNA"/>
</dbReference>
<keyword evidence="2" id="KW-1185">Reference proteome</keyword>